<dbReference type="AlphaFoldDB" id="A0AA86QZJ5"/>
<gene>
    <name evidence="1" type="ORF">HINF_LOCUS51142</name>
    <name evidence="2" type="ORF">HINF_LOCUS54958</name>
</gene>
<comment type="caution">
    <text evidence="1">The sequence shown here is derived from an EMBL/GenBank/DDBJ whole genome shotgun (WGS) entry which is preliminary data.</text>
</comment>
<evidence type="ECO:0000313" key="1">
    <source>
        <dbReference type="EMBL" id="CAI9963497.1"/>
    </source>
</evidence>
<protein>
    <submittedName>
        <fullName evidence="2">Hypothetical_protein</fullName>
    </submittedName>
</protein>
<reference evidence="2 3" key="2">
    <citation type="submission" date="2024-07" db="EMBL/GenBank/DDBJ databases">
        <authorList>
            <person name="Akdeniz Z."/>
        </authorList>
    </citation>
    <scope>NUCLEOTIDE SEQUENCE [LARGE SCALE GENOMIC DNA]</scope>
</reference>
<evidence type="ECO:0000313" key="2">
    <source>
        <dbReference type="EMBL" id="CAL6071045.1"/>
    </source>
</evidence>
<keyword evidence="3" id="KW-1185">Reference proteome</keyword>
<dbReference type="EMBL" id="CAXDID020000288">
    <property type="protein sequence ID" value="CAL6071045.1"/>
    <property type="molecule type" value="Genomic_DNA"/>
</dbReference>
<organism evidence="1">
    <name type="scientific">Hexamita inflata</name>
    <dbReference type="NCBI Taxonomy" id="28002"/>
    <lineage>
        <taxon>Eukaryota</taxon>
        <taxon>Metamonada</taxon>
        <taxon>Diplomonadida</taxon>
        <taxon>Hexamitidae</taxon>
        <taxon>Hexamitinae</taxon>
        <taxon>Hexamita</taxon>
    </lineage>
</organism>
<proteinExistence type="predicted"/>
<accession>A0AA86QZJ5</accession>
<dbReference type="Proteomes" id="UP001642409">
    <property type="component" value="Unassembled WGS sequence"/>
</dbReference>
<reference evidence="1" key="1">
    <citation type="submission" date="2023-06" db="EMBL/GenBank/DDBJ databases">
        <authorList>
            <person name="Kurt Z."/>
        </authorList>
    </citation>
    <scope>NUCLEOTIDE SEQUENCE</scope>
</reference>
<name>A0AA86QZJ5_9EUKA</name>
<sequence length="245" mass="28642">MSESEKDLLEDFEFPESISESEDNSTVSFDSLMFKFVLNDTITAFGDNYVFTFDLNMSLINQTQIDFPHLSGNSNAYPAIMFGDFGLGIYESTIYKFNQQKIEKFVELPSQVNGFYSYYNNLIIYQCEDLKFKQFDINTQKISPYLLLNNLKLKEECALINNTDNLLLFQRFSSISYVIINNQTQQVKLNKPGYQMIPRSIRTDSVVFEIDNKGYKYLIQSQQFSDLKEEYELKSWEANGKCYHD</sequence>
<evidence type="ECO:0000313" key="3">
    <source>
        <dbReference type="Proteomes" id="UP001642409"/>
    </source>
</evidence>
<dbReference type="EMBL" id="CATOUU010000968">
    <property type="protein sequence ID" value="CAI9963497.1"/>
    <property type="molecule type" value="Genomic_DNA"/>
</dbReference>